<keyword evidence="4 7" id="KW-0812">Transmembrane</keyword>
<feature type="transmembrane region" description="Helical" evidence="7">
    <location>
        <begin position="12"/>
        <end position="29"/>
    </location>
</feature>
<feature type="transmembrane region" description="Helical" evidence="7">
    <location>
        <begin position="104"/>
        <end position="125"/>
    </location>
</feature>
<protein>
    <submittedName>
        <fullName evidence="9">DoxX family membrane protein</fullName>
    </submittedName>
    <submittedName>
        <fullName evidence="10">DoxX family protein</fullName>
    </submittedName>
</protein>
<dbReference type="InterPro" id="IPR051907">
    <property type="entry name" value="DoxX-like_oxidoreductase"/>
</dbReference>
<sequence length="138" mass="15175">MLDRFVNNSDLAKLLLRLSVGGLMLFHGINKLQHGYGFVEKMLEKAHLPGYLSHGILVGEVLAPILIVLGLYTRVAALMQVAVMVMAIYLVHTGDMFRLTEHGAYALELQGLYLFGALALFFLGAGRYRPGKGKGVWS</sequence>
<comment type="caution">
    <text evidence="10">The sequence shown here is derived from an EMBL/GenBank/DDBJ whole genome shotgun (WGS) entry which is preliminary data.</text>
</comment>
<dbReference type="RefSeq" id="WP_126341376.1">
    <property type="nucleotide sequence ID" value="NZ_RXYJ01000001.1"/>
</dbReference>
<dbReference type="Proteomes" id="UP000489351">
    <property type="component" value="Unassembled WGS sequence"/>
</dbReference>
<gene>
    <name evidence="10" type="ORF">EKD02_08040</name>
    <name evidence="8" type="ORF">FP507_06570</name>
    <name evidence="9" type="ORF">GJ685_07685</name>
</gene>
<evidence type="ECO:0000313" key="12">
    <source>
        <dbReference type="Proteomes" id="UP000327458"/>
    </source>
</evidence>
<dbReference type="EMBL" id="RXYK01000013">
    <property type="protein sequence ID" value="RTY36328.1"/>
    <property type="molecule type" value="Genomic_DNA"/>
</dbReference>
<evidence type="ECO:0000313" key="9">
    <source>
        <dbReference type="EMBL" id="MWV54937.1"/>
    </source>
</evidence>
<keyword evidence="5 7" id="KW-1133">Transmembrane helix</keyword>
<evidence type="ECO:0000256" key="4">
    <source>
        <dbReference type="ARBA" id="ARBA00022692"/>
    </source>
</evidence>
<evidence type="ECO:0000256" key="5">
    <source>
        <dbReference type="ARBA" id="ARBA00022989"/>
    </source>
</evidence>
<dbReference type="AlphaFoldDB" id="A0A432ASV2"/>
<dbReference type="GO" id="GO:0005886">
    <property type="term" value="C:plasma membrane"/>
    <property type="evidence" value="ECO:0007669"/>
    <property type="project" value="UniProtKB-SubCell"/>
</dbReference>
<evidence type="ECO:0000313" key="10">
    <source>
        <dbReference type="EMBL" id="RTY36328.1"/>
    </source>
</evidence>
<evidence type="ECO:0000313" key="11">
    <source>
        <dbReference type="Proteomes" id="UP000279908"/>
    </source>
</evidence>
<dbReference type="PANTHER" id="PTHR33452:SF1">
    <property type="entry name" value="INNER MEMBRANE PROTEIN YPHA-RELATED"/>
    <property type="match status" value="1"/>
</dbReference>
<dbReference type="InterPro" id="IPR032808">
    <property type="entry name" value="DoxX"/>
</dbReference>
<evidence type="ECO:0000313" key="8">
    <source>
        <dbReference type="EMBL" id="KAA6232765.1"/>
    </source>
</evidence>
<evidence type="ECO:0000256" key="7">
    <source>
        <dbReference type="SAM" id="Phobius"/>
    </source>
</evidence>
<feature type="transmembrane region" description="Helical" evidence="7">
    <location>
        <begin position="75"/>
        <end position="92"/>
    </location>
</feature>
<evidence type="ECO:0000256" key="1">
    <source>
        <dbReference type="ARBA" id="ARBA00004651"/>
    </source>
</evidence>
<proteinExistence type="inferred from homology"/>
<reference evidence="10 11" key="1">
    <citation type="submission" date="2018-12" db="EMBL/GenBank/DDBJ databases">
        <authorList>
            <person name="Lunina O.N."/>
            <person name="Grouzdev D.S."/>
            <person name="Gorlenko V.M."/>
            <person name="Savvichev A.S."/>
        </authorList>
    </citation>
    <scope>NUCLEOTIDE SEQUENCE [LARGE SCALE GENOMIC DNA]</scope>
    <source>
        <strain evidence="10 11">BrKhr-17</strain>
    </source>
</reference>
<evidence type="ECO:0000313" key="13">
    <source>
        <dbReference type="Proteomes" id="UP000489351"/>
    </source>
</evidence>
<evidence type="ECO:0000256" key="2">
    <source>
        <dbReference type="ARBA" id="ARBA00006679"/>
    </source>
</evidence>
<dbReference type="EMBL" id="VMRG01000001">
    <property type="protein sequence ID" value="KAA6232765.1"/>
    <property type="molecule type" value="Genomic_DNA"/>
</dbReference>
<evidence type="ECO:0000256" key="3">
    <source>
        <dbReference type="ARBA" id="ARBA00022475"/>
    </source>
</evidence>
<dbReference type="Proteomes" id="UP000279908">
    <property type="component" value="Unassembled WGS sequence"/>
</dbReference>
<comment type="subcellular location">
    <subcellularLocation>
        <location evidence="1">Cell membrane</location>
        <topology evidence="1">Multi-pass membrane protein</topology>
    </subcellularLocation>
</comment>
<organism evidence="10 11">
    <name type="scientific">Chlorobium phaeovibrioides</name>
    <dbReference type="NCBI Taxonomy" id="1094"/>
    <lineage>
        <taxon>Bacteria</taxon>
        <taxon>Pseudomonadati</taxon>
        <taxon>Chlorobiota</taxon>
        <taxon>Chlorobiia</taxon>
        <taxon>Chlorobiales</taxon>
        <taxon>Chlorobiaceae</taxon>
        <taxon>Chlorobium/Pelodictyon group</taxon>
        <taxon>Chlorobium</taxon>
    </lineage>
</organism>
<keyword evidence="13" id="KW-1185">Reference proteome</keyword>
<reference evidence="9 13" key="3">
    <citation type="submission" date="2019-11" db="EMBL/GenBank/DDBJ databases">
        <title>Green- and brown-colored morphotypes of Chlorobia in the stratified aquatic ecosystems of Kandalaksha Gulf (White Sea): A model for study of the accessory genome evolution.</title>
        <authorList>
            <person name="Grouzdev D.S."/>
        </authorList>
    </citation>
    <scope>NUCLEOTIDE SEQUENCE [LARGE SCALE GENOMIC DNA]</scope>
    <source>
        <strain evidence="9 13">ZM</strain>
    </source>
</reference>
<evidence type="ECO:0000256" key="6">
    <source>
        <dbReference type="ARBA" id="ARBA00023136"/>
    </source>
</evidence>
<dbReference type="Pfam" id="PF07681">
    <property type="entry name" value="DoxX"/>
    <property type="match status" value="1"/>
</dbReference>
<reference evidence="8 12" key="2">
    <citation type="submission" date="2019-07" db="EMBL/GenBank/DDBJ databases">
        <title>Draft genome Sequence of Chlorobium phaeovibrioides sp. strain PhvTcv-s14, from the Phylum Chlorobi.</title>
        <authorList>
            <person name="Babenko V."/>
            <person name="Boldyreva D."/>
            <person name="Kanygina A."/>
            <person name="Selezneva O."/>
            <person name="Akopiyan T."/>
            <person name="Lunina O."/>
        </authorList>
    </citation>
    <scope>NUCLEOTIDE SEQUENCE [LARGE SCALE GENOMIC DNA]</scope>
    <source>
        <strain evidence="8 12">GrTcv12</strain>
    </source>
</reference>
<name>A0A432ASV2_CHLPH</name>
<keyword evidence="6 7" id="KW-0472">Membrane</keyword>
<keyword evidence="3" id="KW-1003">Cell membrane</keyword>
<accession>A0A432ASV2</accession>
<dbReference type="EMBL" id="WUBZ01000026">
    <property type="protein sequence ID" value="MWV54937.1"/>
    <property type="molecule type" value="Genomic_DNA"/>
</dbReference>
<feature type="transmembrane region" description="Helical" evidence="7">
    <location>
        <begin position="49"/>
        <end position="68"/>
    </location>
</feature>
<dbReference type="PANTHER" id="PTHR33452">
    <property type="entry name" value="OXIDOREDUCTASE CATD-RELATED"/>
    <property type="match status" value="1"/>
</dbReference>
<comment type="similarity">
    <text evidence="2">Belongs to the DoxX family.</text>
</comment>
<dbReference type="Proteomes" id="UP000327458">
    <property type="component" value="Unassembled WGS sequence"/>
</dbReference>